<dbReference type="Proteomes" id="UP001341840">
    <property type="component" value="Unassembled WGS sequence"/>
</dbReference>
<evidence type="ECO:0000256" key="1">
    <source>
        <dbReference type="SAM" id="MobiDB-lite"/>
    </source>
</evidence>
<sequence>MFNRTSIPDSTRLIDLVGKSKRRKGQRITSKSKKQKLSQINEGDEAIPSPSDARMFDSFDTISLGRNDSDNIIVEGPVAVPSQPSQNEKEDLQPGHDHETRNDEQPQHDRHETVNDAGVEVEGAAVEVPHVMEDSVQEDEQPEPLVVIMPINPEDQSRMATQEHIEPEPEPINVQILLEHENHSKIATEGPGEHTEPEKQIGEHTELQTEAEVTAANDTTQSADEIITNVLLSMNKGKQDQGSKQNPQPQDQKQEQERNQQTLQSKA</sequence>
<comment type="caution">
    <text evidence="2">The sequence shown here is derived from an EMBL/GenBank/DDBJ whole genome shotgun (WGS) entry which is preliminary data.</text>
</comment>
<name>A0ABU6V0W0_9FABA</name>
<keyword evidence="3" id="KW-1185">Reference proteome</keyword>
<evidence type="ECO:0000313" key="2">
    <source>
        <dbReference type="EMBL" id="MED6167251.1"/>
    </source>
</evidence>
<dbReference type="EMBL" id="JASCZI010151037">
    <property type="protein sequence ID" value="MED6167251.1"/>
    <property type="molecule type" value="Genomic_DNA"/>
</dbReference>
<organism evidence="2 3">
    <name type="scientific">Stylosanthes scabra</name>
    <dbReference type="NCBI Taxonomy" id="79078"/>
    <lineage>
        <taxon>Eukaryota</taxon>
        <taxon>Viridiplantae</taxon>
        <taxon>Streptophyta</taxon>
        <taxon>Embryophyta</taxon>
        <taxon>Tracheophyta</taxon>
        <taxon>Spermatophyta</taxon>
        <taxon>Magnoliopsida</taxon>
        <taxon>eudicotyledons</taxon>
        <taxon>Gunneridae</taxon>
        <taxon>Pentapetalae</taxon>
        <taxon>rosids</taxon>
        <taxon>fabids</taxon>
        <taxon>Fabales</taxon>
        <taxon>Fabaceae</taxon>
        <taxon>Papilionoideae</taxon>
        <taxon>50 kb inversion clade</taxon>
        <taxon>dalbergioids sensu lato</taxon>
        <taxon>Dalbergieae</taxon>
        <taxon>Pterocarpus clade</taxon>
        <taxon>Stylosanthes</taxon>
    </lineage>
</organism>
<feature type="region of interest" description="Disordered" evidence="1">
    <location>
        <begin position="1"/>
        <end position="111"/>
    </location>
</feature>
<feature type="compositionally biased region" description="Basic and acidic residues" evidence="1">
    <location>
        <begin position="187"/>
        <end position="207"/>
    </location>
</feature>
<proteinExistence type="predicted"/>
<gene>
    <name evidence="2" type="ORF">PIB30_001147</name>
</gene>
<feature type="compositionally biased region" description="Basic residues" evidence="1">
    <location>
        <begin position="19"/>
        <end position="36"/>
    </location>
</feature>
<feature type="region of interest" description="Disordered" evidence="1">
    <location>
        <begin position="187"/>
        <end position="267"/>
    </location>
</feature>
<protein>
    <submittedName>
        <fullName evidence="2">Uncharacterized protein</fullName>
    </submittedName>
</protein>
<evidence type="ECO:0000313" key="3">
    <source>
        <dbReference type="Proteomes" id="UP001341840"/>
    </source>
</evidence>
<feature type="compositionally biased region" description="Basic and acidic residues" evidence="1">
    <location>
        <begin position="87"/>
        <end position="111"/>
    </location>
</feature>
<reference evidence="2 3" key="1">
    <citation type="journal article" date="2023" name="Plants (Basel)">
        <title>Bridging the Gap: Combining Genomics and Transcriptomics Approaches to Understand Stylosanthes scabra, an Orphan Legume from the Brazilian Caatinga.</title>
        <authorList>
            <person name="Ferreira-Neto J.R.C."/>
            <person name="da Silva M.D."/>
            <person name="Binneck E."/>
            <person name="de Melo N.F."/>
            <person name="da Silva R.H."/>
            <person name="de Melo A.L.T.M."/>
            <person name="Pandolfi V."/>
            <person name="Bustamante F.O."/>
            <person name="Brasileiro-Vidal A.C."/>
            <person name="Benko-Iseppon A.M."/>
        </authorList>
    </citation>
    <scope>NUCLEOTIDE SEQUENCE [LARGE SCALE GENOMIC DNA]</scope>
    <source>
        <tissue evidence="2">Leaves</tissue>
    </source>
</reference>
<accession>A0ABU6V0W0</accession>